<reference evidence="3 4" key="1">
    <citation type="submission" date="2020-08" db="EMBL/GenBank/DDBJ databases">
        <title>Genomic Encyclopedia of Archaeal and Bacterial Type Strains, Phase II (KMG-II): from individual species to whole genera.</title>
        <authorList>
            <person name="Goeker M."/>
        </authorList>
    </citation>
    <scope>NUCLEOTIDE SEQUENCE [LARGE SCALE GENOMIC DNA]</scope>
    <source>
        <strain evidence="3 4">DSM 43850</strain>
    </source>
</reference>
<comment type="caution">
    <text evidence="3">The sequence shown here is derived from an EMBL/GenBank/DDBJ whole genome shotgun (WGS) entry which is preliminary data.</text>
</comment>
<feature type="domain" description="UspA" evidence="2">
    <location>
        <begin position="4"/>
        <end position="138"/>
    </location>
</feature>
<evidence type="ECO:0000256" key="1">
    <source>
        <dbReference type="ARBA" id="ARBA00008791"/>
    </source>
</evidence>
<dbReference type="EMBL" id="JACJID010000004">
    <property type="protein sequence ID" value="MBA8928911.1"/>
    <property type="molecule type" value="Genomic_DNA"/>
</dbReference>
<accession>A0ABR6BQI9</accession>
<dbReference type="PANTHER" id="PTHR46268">
    <property type="entry name" value="STRESS RESPONSE PROTEIN NHAX"/>
    <property type="match status" value="1"/>
</dbReference>
<protein>
    <submittedName>
        <fullName evidence="3">Nucleotide-binding universal stress UspA family protein</fullName>
    </submittedName>
</protein>
<dbReference type="Pfam" id="PF00582">
    <property type="entry name" value="Usp"/>
    <property type="match status" value="2"/>
</dbReference>
<dbReference type="InterPro" id="IPR014729">
    <property type="entry name" value="Rossmann-like_a/b/a_fold"/>
</dbReference>
<dbReference type="PANTHER" id="PTHR46268:SF6">
    <property type="entry name" value="UNIVERSAL STRESS PROTEIN UP12"/>
    <property type="match status" value="1"/>
</dbReference>
<organism evidence="3 4">
    <name type="scientific">Kutzneria viridogrisea</name>
    <dbReference type="NCBI Taxonomy" id="47990"/>
    <lineage>
        <taxon>Bacteria</taxon>
        <taxon>Bacillati</taxon>
        <taxon>Actinomycetota</taxon>
        <taxon>Actinomycetes</taxon>
        <taxon>Pseudonocardiales</taxon>
        <taxon>Pseudonocardiaceae</taxon>
        <taxon>Kutzneria</taxon>
    </lineage>
</organism>
<evidence type="ECO:0000313" key="4">
    <source>
        <dbReference type="Proteomes" id="UP000517916"/>
    </source>
</evidence>
<evidence type="ECO:0000313" key="3">
    <source>
        <dbReference type="EMBL" id="MBA8928911.1"/>
    </source>
</evidence>
<dbReference type="SUPFAM" id="SSF52402">
    <property type="entry name" value="Adenine nucleotide alpha hydrolases-like"/>
    <property type="match status" value="2"/>
</dbReference>
<dbReference type="Gene3D" id="3.40.50.620">
    <property type="entry name" value="HUPs"/>
    <property type="match status" value="2"/>
</dbReference>
<sequence>MISKPIVVGHDGSESAARATGWAAREATRRGTDLVVVRACPPPQADVPHLVPLPKSFDQALVAQCRAELKAAGEAVTGVEVTTVFTRLTPVRTLVEQSATAQLLVLGSRGTGGVTGMVVGSTAMALAAHGRCPVAVVRSGTPTDGPVVLGVHESTSEEAIEFAFDAARSRDVPLLAVHTWRNRVVVIGTDTDAMVAAGRELLGRRLNGWQDKYPQVAVQRLLVNDRPGHALVEQSKHARLLVVGSRGRNTLTGALLGSTCHALVHHAECPVVIARNFG</sequence>
<dbReference type="PRINTS" id="PR01438">
    <property type="entry name" value="UNVRSLSTRESS"/>
</dbReference>
<dbReference type="InterPro" id="IPR006016">
    <property type="entry name" value="UspA"/>
</dbReference>
<proteinExistence type="inferred from homology"/>
<name>A0ABR6BQI9_9PSEU</name>
<dbReference type="InterPro" id="IPR006015">
    <property type="entry name" value="Universal_stress_UspA"/>
</dbReference>
<dbReference type="RefSeq" id="WP_025356045.1">
    <property type="nucleotide sequence ID" value="NZ_BAAABQ010000016.1"/>
</dbReference>
<keyword evidence="4" id="KW-1185">Reference proteome</keyword>
<dbReference type="Proteomes" id="UP000517916">
    <property type="component" value="Unassembled WGS sequence"/>
</dbReference>
<feature type="domain" description="UspA" evidence="2">
    <location>
        <begin position="147"/>
        <end position="275"/>
    </location>
</feature>
<evidence type="ECO:0000259" key="2">
    <source>
        <dbReference type="Pfam" id="PF00582"/>
    </source>
</evidence>
<comment type="similarity">
    <text evidence="1">Belongs to the universal stress protein A family.</text>
</comment>
<gene>
    <name evidence="3" type="ORF">BC739_006128</name>
</gene>